<organism evidence="3">
    <name type="scientific">Absidia glauca</name>
    <name type="common">Pin mould</name>
    <dbReference type="NCBI Taxonomy" id="4829"/>
    <lineage>
        <taxon>Eukaryota</taxon>
        <taxon>Fungi</taxon>
        <taxon>Fungi incertae sedis</taxon>
        <taxon>Mucoromycota</taxon>
        <taxon>Mucoromycotina</taxon>
        <taxon>Mucoromycetes</taxon>
        <taxon>Mucorales</taxon>
        <taxon>Cunninghamellaceae</taxon>
        <taxon>Absidia</taxon>
    </lineage>
</organism>
<sequence>MIAAKYKTTTIGTITPLFTINDYHQLYYCLDQDKLMSSPTNPPKANSSTHESDGASDHTGPFPQSAHASDYHTDDEEEDDDDQDCSKQRTCGRLLPSSRKSSLPQSIHAMTLANDDTLDVIGRRFSLPFDKEQQRQQKRCSCSSSQRRSQRTKSLPRRSPALLPTTTHGVFTMNVFDRPRISPGREAGVTKEWHRRRSSANTDKSSTSLCSSRLSTSTSSPSSLSVSSLSLSPIPQPVLPTSHSTSLITPNPPPPPAATSTLYIDANNKPRVDTFFYDQVDLSTNDHDVYAPSWLPLWESHDSSKKATIRVVWKGSPLCINALPYYDSLHANERSIASTLRLTPEQYLKCKRAMILSAQVFYDHGLPFRKSDAQKVCRIDVNKTSSLWGVFNRLGWLLPRSS</sequence>
<dbReference type="FunFam" id="1.10.10.10:FF:000087">
    <property type="entry name" value="Transcriptional adapter 2"/>
    <property type="match status" value="1"/>
</dbReference>
<dbReference type="InterPro" id="IPR036388">
    <property type="entry name" value="WH-like_DNA-bd_sf"/>
</dbReference>
<dbReference type="GO" id="GO:0010468">
    <property type="term" value="P:regulation of gene expression"/>
    <property type="evidence" value="ECO:0007669"/>
    <property type="project" value="UniProtKB-ARBA"/>
</dbReference>
<protein>
    <recommendedName>
        <fullName evidence="2">SWIRM domain-containing protein</fullName>
    </recommendedName>
</protein>
<name>A0A163K303_ABSGL</name>
<feature type="compositionally biased region" description="Acidic residues" evidence="1">
    <location>
        <begin position="73"/>
        <end position="83"/>
    </location>
</feature>
<dbReference type="Pfam" id="PF04433">
    <property type="entry name" value="SWIRM"/>
    <property type="match status" value="1"/>
</dbReference>
<feature type="compositionally biased region" description="Polar residues" evidence="1">
    <location>
        <begin position="38"/>
        <end position="49"/>
    </location>
</feature>
<feature type="region of interest" description="Disordered" evidence="1">
    <location>
        <begin position="38"/>
        <end position="107"/>
    </location>
</feature>
<proteinExistence type="predicted"/>
<dbReference type="Proteomes" id="UP000078561">
    <property type="component" value="Unassembled WGS sequence"/>
</dbReference>
<gene>
    <name evidence="3" type="primary">ABSGL_10837.1 scaffold 12033</name>
</gene>
<evidence type="ECO:0000313" key="3">
    <source>
        <dbReference type="EMBL" id="SAM04971.1"/>
    </source>
</evidence>
<reference evidence="3" key="1">
    <citation type="submission" date="2016-04" db="EMBL/GenBank/DDBJ databases">
        <authorList>
            <person name="Evans L.H."/>
            <person name="Alamgir A."/>
            <person name="Owens N."/>
            <person name="Weber N.D."/>
            <person name="Virtaneva K."/>
            <person name="Barbian K."/>
            <person name="Babar A."/>
            <person name="Rosenke K."/>
        </authorList>
    </citation>
    <scope>NUCLEOTIDE SEQUENCE [LARGE SCALE GENOMIC DNA]</scope>
    <source>
        <strain evidence="3">CBS 101.48</strain>
    </source>
</reference>
<dbReference type="AlphaFoldDB" id="A0A163K303"/>
<feature type="compositionally biased region" description="Low complexity" evidence="1">
    <location>
        <begin position="93"/>
        <end position="106"/>
    </location>
</feature>
<dbReference type="PROSITE" id="PS50934">
    <property type="entry name" value="SWIRM"/>
    <property type="match status" value="1"/>
</dbReference>
<dbReference type="InParanoid" id="A0A163K303"/>
<dbReference type="EMBL" id="LT554417">
    <property type="protein sequence ID" value="SAM04971.1"/>
    <property type="molecule type" value="Genomic_DNA"/>
</dbReference>
<feature type="compositionally biased region" description="Polar residues" evidence="1">
    <location>
        <begin position="239"/>
        <end position="249"/>
    </location>
</feature>
<evidence type="ECO:0000259" key="2">
    <source>
        <dbReference type="PROSITE" id="PS50934"/>
    </source>
</evidence>
<feature type="region of interest" description="Disordered" evidence="1">
    <location>
        <begin position="129"/>
        <end position="261"/>
    </location>
</feature>
<keyword evidence="4" id="KW-1185">Reference proteome</keyword>
<dbReference type="Gene3D" id="1.10.10.10">
    <property type="entry name" value="Winged helix-like DNA-binding domain superfamily/Winged helix DNA-binding domain"/>
    <property type="match status" value="1"/>
</dbReference>
<dbReference type="InterPro" id="IPR009057">
    <property type="entry name" value="Homeodomain-like_sf"/>
</dbReference>
<feature type="compositionally biased region" description="Low complexity" evidence="1">
    <location>
        <begin position="205"/>
        <end position="232"/>
    </location>
</feature>
<dbReference type="InterPro" id="IPR007526">
    <property type="entry name" value="SWIRM"/>
</dbReference>
<evidence type="ECO:0000256" key="1">
    <source>
        <dbReference type="SAM" id="MobiDB-lite"/>
    </source>
</evidence>
<dbReference type="SUPFAM" id="SSF46689">
    <property type="entry name" value="Homeodomain-like"/>
    <property type="match status" value="1"/>
</dbReference>
<evidence type="ECO:0000313" key="4">
    <source>
        <dbReference type="Proteomes" id="UP000078561"/>
    </source>
</evidence>
<accession>A0A163K303</accession>
<dbReference type="OrthoDB" id="5598695at2759"/>
<feature type="domain" description="SWIRM" evidence="2">
    <location>
        <begin position="309"/>
        <end position="402"/>
    </location>
</feature>
<dbReference type="STRING" id="4829.A0A163K303"/>